<keyword evidence="2" id="KW-0472">Membrane</keyword>
<evidence type="ECO:0000256" key="1">
    <source>
        <dbReference type="SAM" id="MobiDB-lite"/>
    </source>
</evidence>
<feature type="region of interest" description="Disordered" evidence="1">
    <location>
        <begin position="497"/>
        <end position="535"/>
    </location>
</feature>
<gene>
    <name evidence="3" type="ORF">CVIRNUC_003637</name>
</gene>
<name>A0AAV1I2G1_9CHLO</name>
<protein>
    <submittedName>
        <fullName evidence="3">Uncharacterized protein</fullName>
    </submittedName>
</protein>
<reference evidence="3 4" key="1">
    <citation type="submission" date="2023-10" db="EMBL/GenBank/DDBJ databases">
        <authorList>
            <person name="Maclean D."/>
            <person name="Macfadyen A."/>
        </authorList>
    </citation>
    <scope>NUCLEOTIDE SEQUENCE [LARGE SCALE GENOMIC DNA]</scope>
</reference>
<dbReference type="Proteomes" id="UP001314263">
    <property type="component" value="Unassembled WGS sequence"/>
</dbReference>
<comment type="caution">
    <text evidence="3">The sequence shown here is derived from an EMBL/GenBank/DDBJ whole genome shotgun (WGS) entry which is preliminary data.</text>
</comment>
<evidence type="ECO:0000313" key="4">
    <source>
        <dbReference type="Proteomes" id="UP001314263"/>
    </source>
</evidence>
<keyword evidence="2" id="KW-0812">Transmembrane</keyword>
<feature type="transmembrane region" description="Helical" evidence="2">
    <location>
        <begin position="273"/>
        <end position="298"/>
    </location>
</feature>
<evidence type="ECO:0000313" key="3">
    <source>
        <dbReference type="EMBL" id="CAK0769152.1"/>
    </source>
</evidence>
<organism evidence="3 4">
    <name type="scientific">Coccomyxa viridis</name>
    <dbReference type="NCBI Taxonomy" id="1274662"/>
    <lineage>
        <taxon>Eukaryota</taxon>
        <taxon>Viridiplantae</taxon>
        <taxon>Chlorophyta</taxon>
        <taxon>core chlorophytes</taxon>
        <taxon>Trebouxiophyceae</taxon>
        <taxon>Trebouxiophyceae incertae sedis</taxon>
        <taxon>Coccomyxaceae</taxon>
        <taxon>Coccomyxa</taxon>
    </lineage>
</organism>
<evidence type="ECO:0000256" key="2">
    <source>
        <dbReference type="SAM" id="Phobius"/>
    </source>
</evidence>
<proteinExistence type="predicted"/>
<accession>A0AAV1I2G1</accession>
<keyword evidence="4" id="KW-1185">Reference proteome</keyword>
<sequence>MDLVGATGRFADDLLHLNHSRDPTRTPAELTAAYVTLANVKRTLDVTQRFWIKQSAARVQLFVDEAECRAQFPKHLFRKSSERRECEGRALDHFHTMHAAVSKSLSEREKRHAQATTFAGLKGTDHDAVHDLLRVSKATLSGDRELLELYLIRQNPNLLAIAMIDEGKLRSALKQLDRRAVVALLTGLNRVLVKGNSMVLRTTSQLISMLLKRITVVKALLYDGLRNVAAIRKALGNVDMDAGMRAVFGGLVEARFSTLFGGRGQHGGSIASVAGSVLSILLAVPVAPLAILTIVMGVTAMAAKVSLAAGVALYTGQKSDALGTYMSDYRWMRNKAEALPGSVMGNDLAKPSKMLIRTMFSTFDLLVHTAQSAATAPQALANGALDASERVGAAMAQGALDAAWNDLQRRAMKPQDTAEELASYIDGMSRVVMTPAAGEEAAKRMVDFFEGAMRGAVVRTGHHAKGYAGTILGYANPFAIDRWITLLVQDRYPWSSRRESISDTSPDESTDVFHDAKEFQDGGRPSTKIVKRGRR</sequence>
<feature type="compositionally biased region" description="Basic and acidic residues" evidence="1">
    <location>
        <begin position="511"/>
        <end position="521"/>
    </location>
</feature>
<dbReference type="AlphaFoldDB" id="A0AAV1I2G1"/>
<dbReference type="EMBL" id="CAUYUE010000004">
    <property type="protein sequence ID" value="CAK0769152.1"/>
    <property type="molecule type" value="Genomic_DNA"/>
</dbReference>
<keyword evidence="2" id="KW-1133">Transmembrane helix</keyword>